<organism evidence="1 2">
    <name type="scientific">Trichinella patagoniensis</name>
    <dbReference type="NCBI Taxonomy" id="990121"/>
    <lineage>
        <taxon>Eukaryota</taxon>
        <taxon>Metazoa</taxon>
        <taxon>Ecdysozoa</taxon>
        <taxon>Nematoda</taxon>
        <taxon>Enoplea</taxon>
        <taxon>Dorylaimia</taxon>
        <taxon>Trichinellida</taxon>
        <taxon>Trichinellidae</taxon>
        <taxon>Trichinella</taxon>
    </lineage>
</organism>
<proteinExistence type="predicted"/>
<dbReference type="EMBL" id="JYDQ01000060">
    <property type="protein sequence ID" value="KRY17565.1"/>
    <property type="molecule type" value="Genomic_DNA"/>
</dbReference>
<protein>
    <submittedName>
        <fullName evidence="1">Uncharacterized protein</fullName>
    </submittedName>
</protein>
<evidence type="ECO:0000313" key="2">
    <source>
        <dbReference type="Proteomes" id="UP000054783"/>
    </source>
</evidence>
<dbReference type="Proteomes" id="UP000054783">
    <property type="component" value="Unassembled WGS sequence"/>
</dbReference>
<comment type="caution">
    <text evidence="1">The sequence shown here is derived from an EMBL/GenBank/DDBJ whole genome shotgun (WGS) entry which is preliminary data.</text>
</comment>
<gene>
    <name evidence="1" type="ORF">T12_1706</name>
</gene>
<accession>A0A0V0ZYR5</accession>
<sequence length="65" mass="7405">MGVKDGETMWLSAFERFHVPRLVELSLGFISGKRNDGIICRSFLRPIITISDHAELVSLLYRIQA</sequence>
<reference evidence="1 2" key="1">
    <citation type="submission" date="2015-01" db="EMBL/GenBank/DDBJ databases">
        <title>Evolution of Trichinella species and genotypes.</title>
        <authorList>
            <person name="Korhonen P.K."/>
            <person name="Edoardo P."/>
            <person name="Giuseppe L.R."/>
            <person name="Gasser R.B."/>
        </authorList>
    </citation>
    <scope>NUCLEOTIDE SEQUENCE [LARGE SCALE GENOMIC DNA]</scope>
    <source>
        <strain evidence="1">ISS2496</strain>
    </source>
</reference>
<name>A0A0V0ZYR5_9BILA</name>
<evidence type="ECO:0000313" key="1">
    <source>
        <dbReference type="EMBL" id="KRY17565.1"/>
    </source>
</evidence>
<keyword evidence="2" id="KW-1185">Reference proteome</keyword>
<dbReference type="AlphaFoldDB" id="A0A0V0ZYR5"/>